<keyword evidence="9" id="KW-1003">Cell membrane</keyword>
<dbReference type="Proteomes" id="UP000092695">
    <property type="component" value="Chromosome"/>
</dbReference>
<keyword evidence="12" id="KW-1185">Reference proteome</keyword>
<dbReference type="InterPro" id="IPR045062">
    <property type="entry name" value="Cyt_c_biogenesis_CcsA/CcmC"/>
</dbReference>
<dbReference type="InterPro" id="IPR002541">
    <property type="entry name" value="Cyt_c_assembly"/>
</dbReference>
<comment type="similarity">
    <text evidence="3 9">Belongs to the CcmC/CycZ/HelC family.</text>
</comment>
<dbReference type="PANTHER" id="PTHR30071">
    <property type="entry name" value="HEME EXPORTER PROTEIN C"/>
    <property type="match status" value="1"/>
</dbReference>
<evidence type="ECO:0000256" key="9">
    <source>
        <dbReference type="RuleBase" id="RU364092"/>
    </source>
</evidence>
<organism evidence="11 12">
    <name type="scientific">Woeseia oceani</name>
    <dbReference type="NCBI Taxonomy" id="1548547"/>
    <lineage>
        <taxon>Bacteria</taxon>
        <taxon>Pseudomonadati</taxon>
        <taxon>Pseudomonadota</taxon>
        <taxon>Gammaproteobacteria</taxon>
        <taxon>Woeseiales</taxon>
        <taxon>Woeseiaceae</taxon>
        <taxon>Woeseia</taxon>
    </lineage>
</organism>
<proteinExistence type="inferred from homology"/>
<dbReference type="PANTHER" id="PTHR30071:SF1">
    <property type="entry name" value="CYTOCHROME B_B6 PROTEIN-RELATED"/>
    <property type="match status" value="1"/>
</dbReference>
<keyword evidence="9" id="KW-0997">Cell inner membrane</keyword>
<keyword evidence="7 9" id="KW-1133">Transmembrane helix</keyword>
<dbReference type="EMBL" id="CP016268">
    <property type="protein sequence ID" value="ANO51326.1"/>
    <property type="molecule type" value="Genomic_DNA"/>
</dbReference>
<dbReference type="GO" id="GO:0020037">
    <property type="term" value="F:heme binding"/>
    <property type="evidence" value="ECO:0007669"/>
    <property type="project" value="InterPro"/>
</dbReference>
<keyword evidence="5 9" id="KW-0812">Transmembrane</keyword>
<evidence type="ECO:0000256" key="3">
    <source>
        <dbReference type="ARBA" id="ARBA00005840"/>
    </source>
</evidence>
<dbReference type="GO" id="GO:0015232">
    <property type="term" value="F:heme transmembrane transporter activity"/>
    <property type="evidence" value="ECO:0007669"/>
    <property type="project" value="InterPro"/>
</dbReference>
<comment type="subcellular location">
    <subcellularLocation>
        <location evidence="9">Cell inner membrane</location>
    </subcellularLocation>
    <subcellularLocation>
        <location evidence="2">Membrane</location>
        <topology evidence="2">Multi-pass membrane protein</topology>
    </subcellularLocation>
</comment>
<evidence type="ECO:0000256" key="1">
    <source>
        <dbReference type="ARBA" id="ARBA00002442"/>
    </source>
</evidence>
<dbReference type="STRING" id="1548547.BA177_09055"/>
<evidence type="ECO:0000256" key="7">
    <source>
        <dbReference type="ARBA" id="ARBA00022989"/>
    </source>
</evidence>
<evidence type="ECO:0000256" key="2">
    <source>
        <dbReference type="ARBA" id="ARBA00004141"/>
    </source>
</evidence>
<name>A0A193LFU2_9GAMM</name>
<feature type="domain" description="Cytochrome c assembly protein" evidence="10">
    <location>
        <begin position="8"/>
        <end position="185"/>
    </location>
</feature>
<keyword evidence="8 9" id="KW-0472">Membrane</keyword>
<dbReference type="Pfam" id="PF01578">
    <property type="entry name" value="Cytochrom_C_asm"/>
    <property type="match status" value="1"/>
</dbReference>
<comment type="function">
    <text evidence="1 9">Required for the export of heme to the periplasm for the biogenesis of c-type cytochromes.</text>
</comment>
<keyword evidence="9" id="KW-0813">Transport</keyword>
<evidence type="ECO:0000259" key="10">
    <source>
        <dbReference type="Pfam" id="PF01578"/>
    </source>
</evidence>
<dbReference type="GO" id="GO:0017004">
    <property type="term" value="P:cytochrome complex assembly"/>
    <property type="evidence" value="ECO:0007669"/>
    <property type="project" value="UniProtKB-KW"/>
</dbReference>
<keyword evidence="6 9" id="KW-0201">Cytochrome c-type biogenesis</keyword>
<protein>
    <recommendedName>
        <fullName evidence="4 9">Heme exporter protein C</fullName>
    </recommendedName>
    <alternativeName>
        <fullName evidence="9">Cytochrome c-type biogenesis protein</fullName>
    </alternativeName>
</protein>
<accession>A0A193LFU2</accession>
<evidence type="ECO:0000256" key="8">
    <source>
        <dbReference type="ARBA" id="ARBA00023136"/>
    </source>
</evidence>
<dbReference type="InterPro" id="IPR003557">
    <property type="entry name" value="Cyt_c_biogenesis_CcmC"/>
</dbReference>
<dbReference type="GO" id="GO:0005886">
    <property type="term" value="C:plasma membrane"/>
    <property type="evidence" value="ECO:0007669"/>
    <property type="project" value="UniProtKB-SubCell"/>
</dbReference>
<feature type="transmembrane region" description="Helical" evidence="9">
    <location>
        <begin position="14"/>
        <end position="37"/>
    </location>
</feature>
<feature type="transmembrane region" description="Helical" evidence="9">
    <location>
        <begin position="202"/>
        <end position="225"/>
    </location>
</feature>
<evidence type="ECO:0000256" key="4">
    <source>
        <dbReference type="ARBA" id="ARBA00016463"/>
    </source>
</evidence>
<reference evidence="11 12" key="1">
    <citation type="submission" date="2016-06" db="EMBL/GenBank/DDBJ databases">
        <title>Complete genome sequence of a deep-branching marine Gamma Proteobacterium Woeseia oceani type strain XK5.</title>
        <authorList>
            <person name="Mu D."/>
            <person name="Du Z."/>
        </authorList>
    </citation>
    <scope>NUCLEOTIDE SEQUENCE [LARGE SCALE GENOMIC DNA]</scope>
    <source>
        <strain evidence="11 12">XK5</strain>
    </source>
</reference>
<feature type="transmembrane region" description="Helical" evidence="9">
    <location>
        <begin position="57"/>
        <end position="84"/>
    </location>
</feature>
<dbReference type="OrthoDB" id="9778550at2"/>
<dbReference type="NCBIfam" id="TIGR01191">
    <property type="entry name" value="ccmC"/>
    <property type="match status" value="1"/>
</dbReference>
<evidence type="ECO:0000313" key="11">
    <source>
        <dbReference type="EMBL" id="ANO51326.1"/>
    </source>
</evidence>
<dbReference type="KEGG" id="woc:BA177_09055"/>
<evidence type="ECO:0000256" key="6">
    <source>
        <dbReference type="ARBA" id="ARBA00022748"/>
    </source>
</evidence>
<feature type="transmembrane region" description="Helical" evidence="9">
    <location>
        <begin position="91"/>
        <end position="114"/>
    </location>
</feature>
<dbReference type="RefSeq" id="WP_068615570.1">
    <property type="nucleotide sequence ID" value="NZ_CP016268.1"/>
</dbReference>
<gene>
    <name evidence="9" type="primary">ccmC</name>
    <name evidence="11" type="ORF">BA177_09055</name>
</gene>
<evidence type="ECO:0000313" key="12">
    <source>
        <dbReference type="Proteomes" id="UP000092695"/>
    </source>
</evidence>
<sequence>MWTFFHKLASPPHFYRIAGLLIPWFAVSGVALIIYGATKGLFFAPPDYQQGDAFRIIYVHVPAAYLSLMAYSIMAVSAGIGLIWRMKLAHAVAAGVAPIGSWFTFLALITGAVWGRPMWGTWWEWGDPRLTSELILLFLYFGYMALRASIDDGTKADRASAVLALVGAVNVPIIHFSVEWWSSLHQGATLIRADGPSIAGPMLYPLLTMIAGFTFFFAAVLLMRVRSEVLYRERRAKWVRRLLPETTGIA</sequence>
<dbReference type="PRINTS" id="PR01386">
    <property type="entry name" value="CCMCBIOGNSIS"/>
</dbReference>
<feature type="transmembrane region" description="Helical" evidence="9">
    <location>
        <begin position="162"/>
        <end position="182"/>
    </location>
</feature>
<feature type="transmembrane region" description="Helical" evidence="9">
    <location>
        <begin position="134"/>
        <end position="150"/>
    </location>
</feature>
<dbReference type="AlphaFoldDB" id="A0A193LFU2"/>
<evidence type="ECO:0000256" key="5">
    <source>
        <dbReference type="ARBA" id="ARBA00022692"/>
    </source>
</evidence>